<evidence type="ECO:0000256" key="8">
    <source>
        <dbReference type="ARBA" id="ARBA00041958"/>
    </source>
</evidence>
<name>A0A6V7GZZ3_9HYME</name>
<dbReference type="AlphaFoldDB" id="A0A6V7GZZ3"/>
<evidence type="ECO:0000256" key="7">
    <source>
        <dbReference type="ARBA" id="ARBA00039966"/>
    </source>
</evidence>
<dbReference type="SUPFAM" id="SSF48452">
    <property type="entry name" value="TPR-like"/>
    <property type="match status" value="1"/>
</dbReference>
<evidence type="ECO:0000256" key="3">
    <source>
        <dbReference type="ARBA" id="ARBA00022490"/>
    </source>
</evidence>
<gene>
    <name evidence="10" type="ORF">MHI_LOCUS266282</name>
</gene>
<evidence type="ECO:0000256" key="4">
    <source>
        <dbReference type="ARBA" id="ARBA00022737"/>
    </source>
</evidence>
<evidence type="ECO:0000313" key="10">
    <source>
        <dbReference type="EMBL" id="CAD1472213.1"/>
    </source>
</evidence>
<dbReference type="Gene3D" id="1.25.40.10">
    <property type="entry name" value="Tetratricopeptide repeat domain"/>
    <property type="match status" value="1"/>
</dbReference>
<keyword evidence="6" id="KW-0206">Cytoskeleton</keyword>
<dbReference type="GO" id="GO:0008017">
    <property type="term" value="F:microtubule binding"/>
    <property type="evidence" value="ECO:0007669"/>
    <property type="project" value="TreeGrafter"/>
</dbReference>
<dbReference type="GO" id="GO:0005876">
    <property type="term" value="C:spindle microtubule"/>
    <property type="evidence" value="ECO:0007669"/>
    <property type="project" value="TreeGrafter"/>
</dbReference>
<evidence type="ECO:0000256" key="6">
    <source>
        <dbReference type="ARBA" id="ARBA00023212"/>
    </source>
</evidence>
<evidence type="ECO:0000256" key="5">
    <source>
        <dbReference type="ARBA" id="ARBA00022803"/>
    </source>
</evidence>
<accession>A0A6V7GZZ3</accession>
<dbReference type="Pfam" id="PF21033">
    <property type="entry name" value="RMD1-3"/>
    <property type="match status" value="1"/>
</dbReference>
<dbReference type="Proteomes" id="UP000752696">
    <property type="component" value="Unassembled WGS sequence"/>
</dbReference>
<dbReference type="PROSITE" id="PS50005">
    <property type="entry name" value="TPR"/>
    <property type="match status" value="1"/>
</dbReference>
<proteinExistence type="predicted"/>
<comment type="subunit">
    <text evidence="2">Interacts with microtubules.</text>
</comment>
<organism evidence="10 11">
    <name type="scientific">Heterotrigona itama</name>
    <dbReference type="NCBI Taxonomy" id="395501"/>
    <lineage>
        <taxon>Eukaryota</taxon>
        <taxon>Metazoa</taxon>
        <taxon>Ecdysozoa</taxon>
        <taxon>Arthropoda</taxon>
        <taxon>Hexapoda</taxon>
        <taxon>Insecta</taxon>
        <taxon>Pterygota</taxon>
        <taxon>Neoptera</taxon>
        <taxon>Endopterygota</taxon>
        <taxon>Hymenoptera</taxon>
        <taxon>Apocrita</taxon>
        <taxon>Aculeata</taxon>
        <taxon>Apoidea</taxon>
        <taxon>Anthophila</taxon>
        <taxon>Apidae</taxon>
        <taxon>Heterotrigona</taxon>
    </lineage>
</organism>
<comment type="subcellular location">
    <subcellularLocation>
        <location evidence="1">Cytoplasm</location>
        <location evidence="1">Cytoskeleton</location>
    </subcellularLocation>
</comment>
<dbReference type="InterPro" id="IPR019734">
    <property type="entry name" value="TPR_rpt"/>
</dbReference>
<feature type="non-terminal residue" evidence="10">
    <location>
        <position position="298"/>
    </location>
</feature>
<dbReference type="InterPro" id="IPR011990">
    <property type="entry name" value="TPR-like_helical_dom_sf"/>
</dbReference>
<evidence type="ECO:0000256" key="2">
    <source>
        <dbReference type="ARBA" id="ARBA00011375"/>
    </source>
</evidence>
<feature type="repeat" description="TPR" evidence="9">
    <location>
        <begin position="248"/>
        <end position="281"/>
    </location>
</feature>
<dbReference type="GO" id="GO:0097431">
    <property type="term" value="C:mitotic spindle pole"/>
    <property type="evidence" value="ECO:0007669"/>
    <property type="project" value="TreeGrafter"/>
</dbReference>
<sequence length="298" mass="34924">LINMSLRRGLLAVRDIKMLQRTFVERTIFQSSRKRNNQHTLARKLCAGSSFMAMGIWGFSKKKTENEAVITTKEVLVAKADALYDQEQYQEIYKLLINYKDSEDIEIIWRLCRAMYKMSKTSNEVDGKKLIFEACDLIFGAIKIKEDHWSVHKWASILLNSKTLYEGIKAQIKESYNIKKHMLRAIELNPKEPTLMYMLGTWCYQVADLTWYQRKIASVIFGKPPSSSFEEALKYFKTAEEIDPNFYSQNLLMLGKTYLKLNQRDQALKYLKMTVEYPAKNEDDRDAKQEAQKLLKNF</sequence>
<keyword evidence="4" id="KW-0677">Repeat</keyword>
<comment type="caution">
    <text evidence="10">The sequence shown here is derived from an EMBL/GenBank/DDBJ whole genome shotgun (WGS) entry which is preliminary data.</text>
</comment>
<dbReference type="PANTHER" id="PTHR16056:SF16">
    <property type="entry name" value="REGULATOR OF MICROTUBULE DYNAMICS PROTEIN 1"/>
    <property type="match status" value="1"/>
</dbReference>
<evidence type="ECO:0000256" key="9">
    <source>
        <dbReference type="PROSITE-ProRule" id="PRU00339"/>
    </source>
</evidence>
<dbReference type="InterPro" id="IPR049039">
    <property type="entry name" value="RMD1-3_a_helical_rpt"/>
</dbReference>
<evidence type="ECO:0000256" key="1">
    <source>
        <dbReference type="ARBA" id="ARBA00004245"/>
    </source>
</evidence>
<dbReference type="GO" id="GO:0005739">
    <property type="term" value="C:mitochondrion"/>
    <property type="evidence" value="ECO:0007669"/>
    <property type="project" value="TreeGrafter"/>
</dbReference>
<keyword evidence="5 9" id="KW-0802">TPR repeat</keyword>
<dbReference type="OrthoDB" id="69711at2759"/>
<keyword evidence="11" id="KW-1185">Reference proteome</keyword>
<protein>
    <recommendedName>
        <fullName evidence="7">Regulator of microtubule dynamics protein 1</fullName>
    </recommendedName>
    <alternativeName>
        <fullName evidence="8">Protein FAM82B</fullName>
    </alternativeName>
</protein>
<evidence type="ECO:0000313" key="11">
    <source>
        <dbReference type="Proteomes" id="UP000752696"/>
    </source>
</evidence>
<keyword evidence="3" id="KW-0963">Cytoplasm</keyword>
<dbReference type="EMBL" id="CAJDYZ010005106">
    <property type="protein sequence ID" value="CAD1472213.1"/>
    <property type="molecule type" value="Genomic_DNA"/>
</dbReference>
<reference evidence="10" key="1">
    <citation type="submission" date="2020-07" db="EMBL/GenBank/DDBJ databases">
        <authorList>
            <person name="Nazaruddin N."/>
        </authorList>
    </citation>
    <scope>NUCLEOTIDE SEQUENCE</scope>
</reference>
<dbReference type="PANTHER" id="PTHR16056">
    <property type="entry name" value="REGULATOR OF MICROTUBULE DYNAMICS PROTEIN"/>
    <property type="match status" value="1"/>
</dbReference>